<reference evidence="5" key="1">
    <citation type="submission" date="2021-01" db="EMBL/GenBank/DDBJ databases">
        <authorList>
            <person name="Corre E."/>
            <person name="Pelletier E."/>
            <person name="Niang G."/>
            <person name="Scheremetjew M."/>
            <person name="Finn R."/>
            <person name="Kale V."/>
            <person name="Holt S."/>
            <person name="Cochrane G."/>
            <person name="Meng A."/>
            <person name="Brown T."/>
            <person name="Cohen L."/>
        </authorList>
    </citation>
    <scope>NUCLEOTIDE SEQUENCE</scope>
</reference>
<dbReference type="PANTHER" id="PTHR10288">
    <property type="entry name" value="KH DOMAIN CONTAINING RNA BINDING PROTEIN"/>
    <property type="match status" value="1"/>
</dbReference>
<dbReference type="SMART" id="SM00322">
    <property type="entry name" value="KH"/>
    <property type="match status" value="4"/>
</dbReference>
<feature type="domain" description="K Homology" evidence="4">
    <location>
        <begin position="762"/>
        <end position="834"/>
    </location>
</feature>
<keyword evidence="2" id="KW-0694">RNA-binding</keyword>
<gene>
    <name evidence="5" type="ORF">NSCI0253_LOCUS954</name>
</gene>
<feature type="compositionally biased region" description="Basic residues" evidence="3">
    <location>
        <begin position="117"/>
        <end position="126"/>
    </location>
</feature>
<organism evidence="5">
    <name type="scientific">Noctiluca scintillans</name>
    <name type="common">Sea sparkle</name>
    <name type="synonym">Red tide dinoflagellate</name>
    <dbReference type="NCBI Taxonomy" id="2966"/>
    <lineage>
        <taxon>Eukaryota</taxon>
        <taxon>Sar</taxon>
        <taxon>Alveolata</taxon>
        <taxon>Dinophyceae</taxon>
        <taxon>Noctilucales</taxon>
        <taxon>Noctilucaceae</taxon>
        <taxon>Noctiluca</taxon>
    </lineage>
</organism>
<dbReference type="CDD" id="cd00105">
    <property type="entry name" value="KH-I"/>
    <property type="match status" value="2"/>
</dbReference>
<feature type="region of interest" description="Disordered" evidence="3">
    <location>
        <begin position="837"/>
        <end position="978"/>
    </location>
</feature>
<protein>
    <recommendedName>
        <fullName evidence="4">K Homology domain-containing protein</fullName>
    </recommendedName>
</protein>
<dbReference type="EMBL" id="HBFQ01001419">
    <property type="protein sequence ID" value="CAD8826608.1"/>
    <property type="molecule type" value="Transcribed_RNA"/>
</dbReference>
<dbReference type="SUPFAM" id="SSF54791">
    <property type="entry name" value="Eukaryotic type KH-domain (KH-domain type I)"/>
    <property type="match status" value="3"/>
</dbReference>
<keyword evidence="1" id="KW-0677">Repeat</keyword>
<feature type="compositionally biased region" description="Low complexity" evidence="3">
    <location>
        <begin position="58"/>
        <end position="76"/>
    </location>
</feature>
<proteinExistence type="predicted"/>
<feature type="domain" description="K Homology" evidence="4">
    <location>
        <begin position="692"/>
        <end position="758"/>
    </location>
</feature>
<dbReference type="InterPro" id="IPR004087">
    <property type="entry name" value="KH_dom"/>
</dbReference>
<feature type="compositionally biased region" description="Low complexity" evidence="3">
    <location>
        <begin position="24"/>
        <end position="38"/>
    </location>
</feature>
<feature type="domain" description="K Homology" evidence="4">
    <location>
        <begin position="469"/>
        <end position="541"/>
    </location>
</feature>
<feature type="region of interest" description="Disordered" evidence="3">
    <location>
        <begin position="1"/>
        <end position="172"/>
    </location>
</feature>
<sequence>MARKKNNKTVGEEAAAPPPKATEEPLAPQAVPEPAAPKAEAKGKAKAKAEPKVEVKPEPTVQPKAEAKAKATSAPKAEAKAGAKAKAKAEAQAKAEPSPVPVASTEGLEDTTDAAAAKKKKKRNKKKAEGGADGPNAEEVEEAEAARRAAAEMAAEREHTKSKHAEKHSGLADKIRSDLKDLADANVNPSSAEIQEQRKKLDSLLKDVDETVKTVKVPRPKAINTAALMQSIRELKICADDSTYSEGTREAMLGDAEAALQKALAFEAFTEFRKEMAELKELVEARIKENDELMRGVKSGNAQRRIMQRVAQAKGLKVEELNEKEVSNVNVDLPPDITSISWLPRRFEQEYNVVIDRSDAVKGAGKGVNARPPTGLVVRGLESDVTVCVAALKALDLKERKAVPGTTKQIAVIMGAQQAGARKLEQEFKGVFVHSEKDKIQLYGPKKAVTSCLAHVQTLLVEDSAAPPLPGSVSITVDKDKARALIGADGKNVKKIEADTGTSIKVNIQKDKEDETTASVRINGDAASLEKAKTQINAFVKGLESCLVKGDSELVSRLYDGANIRKGGGKSNGKGKGESNSKFGELRDSSGLTVVRKTNGILLVGDKADVEKWKCTLEECIKVAGMFPASVKLSADQTRLWTSEKVEALSTSSGAKVTLVKQGRGEALLEIAGTDEEKELAKQSITTVHDDMGEVETLDDVPPAGVKSLTAKGAGRLRDVEKQFGVSVALDRKTHGVRIVGSKGAAPQAKEAIQKIIDDAENTVTKEIDIEWAEGGAIIGRSGVTVRQIKQATNLDDLQITIGDETSKTGKKVVLRGSAEAVEAATILVQETLARAREPEAPAAVEKPKTNAGSSGPATAAAAEPSEEVAETSSANSAPQPEASSAAAPDAKPTTVVADPAKKAGKGSGKVQPKMDVNIKSEEFFPSLGGGDGEGSKKKVRPKSSAWKTGGDEAHEEESAAEERGAEADETTPEGDQE</sequence>
<dbReference type="GO" id="GO:0003723">
    <property type="term" value="F:RNA binding"/>
    <property type="evidence" value="ECO:0007669"/>
    <property type="project" value="UniProtKB-UniRule"/>
</dbReference>
<name>A0A7S1EVN7_NOCSC</name>
<feature type="compositionally biased region" description="Basic and acidic residues" evidence="3">
    <location>
        <begin position="77"/>
        <end position="93"/>
    </location>
</feature>
<dbReference type="InterPro" id="IPR004088">
    <property type="entry name" value="KH_dom_type_1"/>
</dbReference>
<evidence type="ECO:0000256" key="1">
    <source>
        <dbReference type="ARBA" id="ARBA00022737"/>
    </source>
</evidence>
<feature type="domain" description="K Homology" evidence="4">
    <location>
        <begin position="397"/>
        <end position="461"/>
    </location>
</feature>
<evidence type="ECO:0000259" key="4">
    <source>
        <dbReference type="SMART" id="SM00322"/>
    </source>
</evidence>
<feature type="compositionally biased region" description="Acidic residues" evidence="3">
    <location>
        <begin position="968"/>
        <end position="978"/>
    </location>
</feature>
<dbReference type="Pfam" id="PF00013">
    <property type="entry name" value="KH_1"/>
    <property type="match status" value="2"/>
</dbReference>
<feature type="compositionally biased region" description="Low complexity" evidence="3">
    <location>
        <begin position="871"/>
        <end position="893"/>
    </location>
</feature>
<evidence type="ECO:0000256" key="3">
    <source>
        <dbReference type="SAM" id="MobiDB-lite"/>
    </source>
</evidence>
<dbReference type="Gene3D" id="3.30.1370.10">
    <property type="entry name" value="K Homology domain, type 1"/>
    <property type="match status" value="2"/>
</dbReference>
<evidence type="ECO:0000256" key="2">
    <source>
        <dbReference type="PROSITE-ProRule" id="PRU00117"/>
    </source>
</evidence>
<feature type="compositionally biased region" description="Basic and acidic residues" evidence="3">
    <location>
        <begin position="39"/>
        <end position="57"/>
    </location>
</feature>
<dbReference type="PROSITE" id="PS50084">
    <property type="entry name" value="KH_TYPE_1"/>
    <property type="match status" value="2"/>
</dbReference>
<accession>A0A7S1EVN7</accession>
<feature type="compositionally biased region" description="Basic and acidic residues" evidence="3">
    <location>
        <begin position="144"/>
        <end position="159"/>
    </location>
</feature>
<evidence type="ECO:0000313" key="5">
    <source>
        <dbReference type="EMBL" id="CAD8826608.1"/>
    </source>
</evidence>
<feature type="compositionally biased region" description="Low complexity" evidence="3">
    <location>
        <begin position="852"/>
        <end position="864"/>
    </location>
</feature>
<feature type="compositionally biased region" description="Basic and acidic residues" evidence="3">
    <location>
        <begin position="950"/>
        <end position="967"/>
    </location>
</feature>
<dbReference type="AlphaFoldDB" id="A0A7S1EVN7"/>
<dbReference type="InterPro" id="IPR036612">
    <property type="entry name" value="KH_dom_type_1_sf"/>
</dbReference>